<dbReference type="SUPFAM" id="SSF55729">
    <property type="entry name" value="Acyl-CoA N-acyltransferases (Nat)"/>
    <property type="match status" value="1"/>
</dbReference>
<dbReference type="InterPro" id="IPR016181">
    <property type="entry name" value="Acyl_CoA_acyltransferase"/>
</dbReference>
<dbReference type="RefSeq" id="WP_110886525.1">
    <property type="nucleotide sequence ID" value="NZ_QJSX01000006.1"/>
</dbReference>
<proteinExistence type="predicted"/>
<feature type="domain" description="N-acetyltransferase" evidence="1">
    <location>
        <begin position="4"/>
        <end position="152"/>
    </location>
</feature>
<dbReference type="OrthoDB" id="4142102at2"/>
<dbReference type="PROSITE" id="PS51186">
    <property type="entry name" value="GNAT"/>
    <property type="match status" value="1"/>
</dbReference>
<reference evidence="2 3" key="1">
    <citation type="submission" date="2018-06" db="EMBL/GenBank/DDBJ databases">
        <title>Genomic Encyclopedia of Type Strains, Phase IV (KMG-IV): sequencing the most valuable type-strain genomes for metagenomic binning, comparative biology and taxonomic classification.</title>
        <authorList>
            <person name="Goeker M."/>
        </authorList>
    </citation>
    <scope>NUCLEOTIDE SEQUENCE [LARGE SCALE GENOMIC DNA]</scope>
    <source>
        <strain evidence="2 3">DSM 18048</strain>
    </source>
</reference>
<evidence type="ECO:0000313" key="3">
    <source>
        <dbReference type="Proteomes" id="UP000248326"/>
    </source>
</evidence>
<dbReference type="Gene3D" id="3.40.630.30">
    <property type="match status" value="1"/>
</dbReference>
<dbReference type="Pfam" id="PF13527">
    <property type="entry name" value="Acetyltransf_9"/>
    <property type="match status" value="1"/>
</dbReference>
<dbReference type="GO" id="GO:0016747">
    <property type="term" value="F:acyltransferase activity, transferring groups other than amino-acyl groups"/>
    <property type="evidence" value="ECO:0007669"/>
    <property type="project" value="InterPro"/>
</dbReference>
<dbReference type="EMBL" id="QJSX01000006">
    <property type="protein sequence ID" value="PYE54133.1"/>
    <property type="molecule type" value="Genomic_DNA"/>
</dbReference>
<sequence length="168" mass="18521">MRTLTFTNAYPEDVRTEIVGGEEDPFLLADLKLEWLAKDWHVLVHDDGRVVAHVGLVRAHVHAGDERVEVGGYGGVLTKASERGKGHARAALDVADEQLRAWGVAFGFLFCRPQLVPYYSALGWQELAEPVQVQQSSGPIVFPKSAMVKPLADRAWPSGPVRLEGLPW</sequence>
<gene>
    <name evidence="2" type="ORF">DES52_10698</name>
</gene>
<dbReference type="AlphaFoldDB" id="A0A318S642"/>
<keyword evidence="3" id="KW-1185">Reference proteome</keyword>
<organism evidence="2 3">
    <name type="scientific">Deinococcus yavapaiensis KR-236</name>
    <dbReference type="NCBI Taxonomy" id="694435"/>
    <lineage>
        <taxon>Bacteria</taxon>
        <taxon>Thermotogati</taxon>
        <taxon>Deinococcota</taxon>
        <taxon>Deinococci</taxon>
        <taxon>Deinococcales</taxon>
        <taxon>Deinococcaceae</taxon>
        <taxon>Deinococcus</taxon>
    </lineage>
</organism>
<dbReference type="InterPro" id="IPR000182">
    <property type="entry name" value="GNAT_dom"/>
</dbReference>
<evidence type="ECO:0000259" key="1">
    <source>
        <dbReference type="PROSITE" id="PS51186"/>
    </source>
</evidence>
<comment type="caution">
    <text evidence="2">The sequence shown here is derived from an EMBL/GenBank/DDBJ whole genome shotgun (WGS) entry which is preliminary data.</text>
</comment>
<name>A0A318S642_9DEIO</name>
<protein>
    <submittedName>
        <fullName evidence="2">Acetyltransferase (GNAT) family protein</fullName>
    </submittedName>
</protein>
<accession>A0A318S642</accession>
<evidence type="ECO:0000313" key="2">
    <source>
        <dbReference type="EMBL" id="PYE54133.1"/>
    </source>
</evidence>
<keyword evidence="2" id="KW-0808">Transferase</keyword>
<dbReference type="Proteomes" id="UP000248326">
    <property type="component" value="Unassembled WGS sequence"/>
</dbReference>